<gene>
    <name evidence="2" type="ORF">BN2614_LOCUS2</name>
</gene>
<evidence type="ECO:0000313" key="2">
    <source>
        <dbReference type="EMBL" id="VCX36950.1"/>
    </source>
</evidence>
<feature type="non-terminal residue" evidence="2">
    <location>
        <position position="141"/>
    </location>
</feature>
<dbReference type="EMBL" id="CYRY02042916">
    <property type="protein sequence ID" value="VCX36950.1"/>
    <property type="molecule type" value="Genomic_DNA"/>
</dbReference>
<comment type="caution">
    <text evidence="2">The sequence shown here is derived from an EMBL/GenBank/DDBJ whole genome shotgun (WGS) entry which is preliminary data.</text>
</comment>
<feature type="compositionally biased region" description="Basic and acidic residues" evidence="1">
    <location>
        <begin position="33"/>
        <end position="50"/>
    </location>
</feature>
<sequence>IQKYLCWDEPACSLPGPWLRRVPAKKKKTKPKPTNDMRNQKGKGAGDLEGIRGNSTTGNPDTTAPPRPRVGTGRTCQKPGRGPSVPALLKLVLAFRRGDSGTFRACPGLSAPGLKLIPLQIKQERGPALAPTRTQAQAGSA</sequence>
<accession>A0A9X9Q6T0</accession>
<evidence type="ECO:0000313" key="3">
    <source>
        <dbReference type="Proteomes" id="UP000269945"/>
    </source>
</evidence>
<feature type="compositionally biased region" description="Polar residues" evidence="1">
    <location>
        <begin position="53"/>
        <end position="62"/>
    </location>
</feature>
<proteinExistence type="predicted"/>
<organism evidence="2 3">
    <name type="scientific">Gulo gulo</name>
    <name type="common">Wolverine</name>
    <name type="synonym">Gluton</name>
    <dbReference type="NCBI Taxonomy" id="48420"/>
    <lineage>
        <taxon>Eukaryota</taxon>
        <taxon>Metazoa</taxon>
        <taxon>Chordata</taxon>
        <taxon>Craniata</taxon>
        <taxon>Vertebrata</taxon>
        <taxon>Euteleostomi</taxon>
        <taxon>Mammalia</taxon>
        <taxon>Eutheria</taxon>
        <taxon>Laurasiatheria</taxon>
        <taxon>Carnivora</taxon>
        <taxon>Caniformia</taxon>
        <taxon>Musteloidea</taxon>
        <taxon>Mustelidae</taxon>
        <taxon>Guloninae</taxon>
        <taxon>Gulo</taxon>
    </lineage>
</organism>
<keyword evidence="3" id="KW-1185">Reference proteome</keyword>
<protein>
    <submittedName>
        <fullName evidence="2">Uncharacterized protein</fullName>
    </submittedName>
</protein>
<feature type="region of interest" description="Disordered" evidence="1">
    <location>
        <begin position="10"/>
        <end position="83"/>
    </location>
</feature>
<feature type="compositionally biased region" description="Basic residues" evidence="1">
    <location>
        <begin position="22"/>
        <end position="31"/>
    </location>
</feature>
<dbReference type="AlphaFoldDB" id="A0A9X9Q6T0"/>
<evidence type="ECO:0000256" key="1">
    <source>
        <dbReference type="SAM" id="MobiDB-lite"/>
    </source>
</evidence>
<name>A0A9X9Q6T0_GULGU</name>
<dbReference type="Proteomes" id="UP000269945">
    <property type="component" value="Unassembled WGS sequence"/>
</dbReference>
<reference evidence="2 3" key="1">
    <citation type="submission" date="2018-10" db="EMBL/GenBank/DDBJ databases">
        <authorList>
            <person name="Ekblom R."/>
            <person name="Jareborg N."/>
        </authorList>
    </citation>
    <scope>NUCLEOTIDE SEQUENCE [LARGE SCALE GENOMIC DNA]</scope>
    <source>
        <tissue evidence="2">Muscle</tissue>
    </source>
</reference>